<sequence>MSLACIPSGFTNLVDFQGHVVDNSDGFLTPSNPIIGQFFAPGDPNQIWHFVQSSSVPTFKLVSGDSTSAWLSYAASQGPGGLRRFTQAGIQTSASLALDFRVTCTGPHTAIIQDAVSLLALTAWAQVPQFTVTPPERLQCLMRRGGARDIRKAGKLLQLACCELLSGPPKQFGTWYLDTVHYLWTYGAQKEGMYPGSGGVKMQCFNNSSLGKVQRAFTSQIEMQKGSKEVLERAQFQKTSLTCHRHPWATIRAASDLLTKDYSALRVQVRSQNPMALRSVGEHRDKNEPTNSRIGGELVEKQAIDMGPAKK</sequence>
<keyword evidence="2" id="KW-1185">Reference proteome</keyword>
<gene>
    <name evidence="1" type="ORF">GGX14DRAFT_633748</name>
</gene>
<comment type="caution">
    <text evidence="1">The sequence shown here is derived from an EMBL/GenBank/DDBJ whole genome shotgun (WGS) entry which is preliminary data.</text>
</comment>
<dbReference type="Proteomes" id="UP001219525">
    <property type="component" value="Unassembled WGS sequence"/>
</dbReference>
<name>A0AAD6VDG7_9AGAR</name>
<evidence type="ECO:0000313" key="2">
    <source>
        <dbReference type="Proteomes" id="UP001219525"/>
    </source>
</evidence>
<accession>A0AAD6VDG7</accession>
<evidence type="ECO:0000313" key="1">
    <source>
        <dbReference type="EMBL" id="KAJ7208217.1"/>
    </source>
</evidence>
<protein>
    <submittedName>
        <fullName evidence="1">Uncharacterized protein</fullName>
    </submittedName>
</protein>
<reference evidence="1" key="1">
    <citation type="submission" date="2023-03" db="EMBL/GenBank/DDBJ databases">
        <title>Massive genome expansion in bonnet fungi (Mycena s.s.) driven by repeated elements and novel gene families across ecological guilds.</title>
        <authorList>
            <consortium name="Lawrence Berkeley National Laboratory"/>
            <person name="Harder C.B."/>
            <person name="Miyauchi S."/>
            <person name="Viragh M."/>
            <person name="Kuo A."/>
            <person name="Thoen E."/>
            <person name="Andreopoulos B."/>
            <person name="Lu D."/>
            <person name="Skrede I."/>
            <person name="Drula E."/>
            <person name="Henrissat B."/>
            <person name="Morin E."/>
            <person name="Kohler A."/>
            <person name="Barry K."/>
            <person name="LaButti K."/>
            <person name="Morin E."/>
            <person name="Salamov A."/>
            <person name="Lipzen A."/>
            <person name="Mereny Z."/>
            <person name="Hegedus B."/>
            <person name="Baldrian P."/>
            <person name="Stursova M."/>
            <person name="Weitz H."/>
            <person name="Taylor A."/>
            <person name="Grigoriev I.V."/>
            <person name="Nagy L.G."/>
            <person name="Martin F."/>
            <person name="Kauserud H."/>
        </authorList>
    </citation>
    <scope>NUCLEOTIDE SEQUENCE</scope>
    <source>
        <strain evidence="1">9144</strain>
    </source>
</reference>
<organism evidence="1 2">
    <name type="scientific">Mycena pura</name>
    <dbReference type="NCBI Taxonomy" id="153505"/>
    <lineage>
        <taxon>Eukaryota</taxon>
        <taxon>Fungi</taxon>
        <taxon>Dikarya</taxon>
        <taxon>Basidiomycota</taxon>
        <taxon>Agaricomycotina</taxon>
        <taxon>Agaricomycetes</taxon>
        <taxon>Agaricomycetidae</taxon>
        <taxon>Agaricales</taxon>
        <taxon>Marasmiineae</taxon>
        <taxon>Mycenaceae</taxon>
        <taxon>Mycena</taxon>
    </lineage>
</organism>
<proteinExistence type="predicted"/>
<dbReference type="AlphaFoldDB" id="A0AAD6VDG7"/>
<dbReference type="EMBL" id="JARJCW010000034">
    <property type="protein sequence ID" value="KAJ7208217.1"/>
    <property type="molecule type" value="Genomic_DNA"/>
</dbReference>